<gene>
    <name evidence="2" type="ORF">MPPM_0929</name>
</gene>
<keyword evidence="1" id="KW-0812">Transmembrane</keyword>
<reference evidence="2 3" key="1">
    <citation type="journal article" date="2016" name="Genome Announc.">
        <title>Complete Genome Sequence of Methylobacterium populi P-1M, Isolated from Pink-Pigmented Household Biofilm.</title>
        <authorList>
            <person name="Morohoshi T."/>
            <person name="Ikeda T."/>
        </authorList>
    </citation>
    <scope>NUCLEOTIDE SEQUENCE [LARGE SCALE GENOMIC DNA]</scope>
    <source>
        <strain evidence="2 3">P-1M</strain>
    </source>
</reference>
<evidence type="ECO:0000313" key="2">
    <source>
        <dbReference type="EMBL" id="BAU89534.1"/>
    </source>
</evidence>
<evidence type="ECO:0000256" key="1">
    <source>
        <dbReference type="SAM" id="Phobius"/>
    </source>
</evidence>
<dbReference type="AlphaFoldDB" id="A0A160PB91"/>
<dbReference type="RefSeq" id="WP_280176348.1">
    <property type="nucleotide sequence ID" value="NZ_AP014809.1"/>
</dbReference>
<sequence length="44" mass="4963">MSFFIGIAGPWLVVSALLLMWHRREEERPARTVPAEPGGYPPRA</sequence>
<proteinExistence type="predicted"/>
<organism evidence="2 3">
    <name type="scientific">Methylorubrum populi</name>
    <dbReference type="NCBI Taxonomy" id="223967"/>
    <lineage>
        <taxon>Bacteria</taxon>
        <taxon>Pseudomonadati</taxon>
        <taxon>Pseudomonadota</taxon>
        <taxon>Alphaproteobacteria</taxon>
        <taxon>Hyphomicrobiales</taxon>
        <taxon>Methylobacteriaceae</taxon>
        <taxon>Methylorubrum</taxon>
    </lineage>
</organism>
<keyword evidence="1" id="KW-1133">Transmembrane helix</keyword>
<dbReference type="EMBL" id="AP014809">
    <property type="protein sequence ID" value="BAU89534.1"/>
    <property type="molecule type" value="Genomic_DNA"/>
</dbReference>
<dbReference type="Proteomes" id="UP000218288">
    <property type="component" value="Chromosome"/>
</dbReference>
<accession>A0A160PB91</accession>
<feature type="transmembrane region" description="Helical" evidence="1">
    <location>
        <begin position="6"/>
        <end position="22"/>
    </location>
</feature>
<evidence type="ECO:0000313" key="3">
    <source>
        <dbReference type="Proteomes" id="UP000218288"/>
    </source>
</evidence>
<name>A0A160PB91_9HYPH</name>
<keyword evidence="1" id="KW-0472">Membrane</keyword>
<protein>
    <submittedName>
        <fullName evidence="2">Uncharacterized protein</fullName>
    </submittedName>
</protein>